<dbReference type="EMBL" id="JAPFFF010000001">
    <property type="protein sequence ID" value="KAK8899911.1"/>
    <property type="molecule type" value="Genomic_DNA"/>
</dbReference>
<name>A0ABR2LA79_9EUKA</name>
<reference evidence="1 2" key="1">
    <citation type="submission" date="2024-04" db="EMBL/GenBank/DDBJ databases">
        <title>Tritrichomonas musculus Genome.</title>
        <authorList>
            <person name="Alves-Ferreira E."/>
            <person name="Grigg M."/>
            <person name="Lorenzi H."/>
            <person name="Galac M."/>
        </authorList>
    </citation>
    <scope>NUCLEOTIDE SEQUENCE [LARGE SCALE GENOMIC DNA]</scope>
    <source>
        <strain evidence="1 2">EAF2021</strain>
    </source>
</reference>
<evidence type="ECO:0000313" key="1">
    <source>
        <dbReference type="EMBL" id="KAK8899911.1"/>
    </source>
</evidence>
<dbReference type="Proteomes" id="UP001470230">
    <property type="component" value="Unassembled WGS sequence"/>
</dbReference>
<comment type="caution">
    <text evidence="1">The sequence shown here is derived from an EMBL/GenBank/DDBJ whole genome shotgun (WGS) entry which is preliminary data.</text>
</comment>
<accession>A0ABR2LA79</accession>
<gene>
    <name evidence="1" type="ORF">M9Y10_002234</name>
</gene>
<organism evidence="1 2">
    <name type="scientific">Tritrichomonas musculus</name>
    <dbReference type="NCBI Taxonomy" id="1915356"/>
    <lineage>
        <taxon>Eukaryota</taxon>
        <taxon>Metamonada</taxon>
        <taxon>Parabasalia</taxon>
        <taxon>Tritrichomonadida</taxon>
        <taxon>Tritrichomonadidae</taxon>
        <taxon>Tritrichomonas</taxon>
    </lineage>
</organism>
<proteinExistence type="predicted"/>
<sequence length="113" mass="13008">MPVIRAEQMYKILPQNFAITTNNGSANFNIDTLKHTSSTIFQLLQNRTDNLLYHLPVNLNALEKLEQLYQGKIVLIEKNEIQAFIVIIQSLQIRISYKRVVQYALTGVMDNKS</sequence>
<keyword evidence="2" id="KW-1185">Reference proteome</keyword>
<evidence type="ECO:0000313" key="2">
    <source>
        <dbReference type="Proteomes" id="UP001470230"/>
    </source>
</evidence>
<protein>
    <submittedName>
        <fullName evidence="1">Uncharacterized protein</fullName>
    </submittedName>
</protein>